<dbReference type="Proteomes" id="UP000011300">
    <property type="component" value="Segment"/>
</dbReference>
<sequence>MYRFELKRHQPCTACQADIFEVLKHDRDALKMMILKSPYAEKIIKFLRSYMNKTLDVSLLDGELRRALL</sequence>
<dbReference type="GeneID" id="4363366"/>
<organism evidence="1 2">
    <name type="scientific">Nile crocodilepox virus (isolate Crocodylus niloticus/Zimbabwe/Ume/2001)</name>
    <name type="common">CRV</name>
    <dbReference type="NCBI Taxonomy" id="1289473"/>
    <lineage>
        <taxon>Viruses</taxon>
        <taxon>Varidnaviria</taxon>
        <taxon>Bamfordvirae</taxon>
        <taxon>Nucleocytoviricota</taxon>
        <taxon>Pokkesviricetes</taxon>
        <taxon>Chitovirales</taxon>
        <taxon>Poxviridae</taxon>
        <taxon>Chordopoxvirinae</taxon>
        <taxon>Crocodylidpoxvirus</taxon>
        <taxon>Crocodylidpoxvirus nilecrocodilepox</taxon>
        <taxon>Nile crocodilepox virus</taxon>
    </lineage>
</organism>
<dbReference type="RefSeq" id="YP_784313.1">
    <property type="nucleotide sequence ID" value="NC_008030.1"/>
</dbReference>
<name>Q070C8_CPRVZ</name>
<evidence type="ECO:0000313" key="2">
    <source>
        <dbReference type="Proteomes" id="UP000011300"/>
    </source>
</evidence>
<dbReference type="Pfam" id="PF05288">
    <property type="entry name" value="Pox_A3L"/>
    <property type="match status" value="1"/>
</dbReference>
<organismHost>
    <name type="scientific">Crocodylus johnstoni</name>
    <name type="common">Australian freshwater crocodile</name>
    <dbReference type="NCBI Taxonomy" id="184234"/>
</organismHost>
<reference evidence="1 2" key="1">
    <citation type="journal article" date="2006" name="J. Virol.">
        <title>Genome of crocodilepox virus.</title>
        <authorList>
            <person name="Afonso C.L."/>
            <person name="Tulman E.R."/>
            <person name="Delhon G."/>
            <person name="Lu Z."/>
            <person name="Viljoen G.J."/>
            <person name="Wallace D.B."/>
            <person name="Kutish G.F."/>
            <person name="Rock D.L."/>
        </authorList>
    </citation>
    <scope>NUCLEOTIDE SEQUENCE [LARGE SCALE GENOMIC DNA]</scope>
    <source>
        <strain evidence="2">Isolate Crocodylus niloticus/Zimbabwe/Ume/2001</strain>
    </source>
</reference>
<proteinExistence type="predicted"/>
<organismHost>
    <name type="scientific">Crocodylus niloticus</name>
    <name type="common">Nile crocodile</name>
    <name type="synonym">African crocodile</name>
    <dbReference type="NCBI Taxonomy" id="8501"/>
</organismHost>
<keyword evidence="2" id="KW-1185">Reference proteome</keyword>
<evidence type="ECO:0000313" key="1">
    <source>
        <dbReference type="EMBL" id="ABJ09014.1"/>
    </source>
</evidence>
<dbReference type="InterPro" id="IPR007952">
    <property type="entry name" value="Poxvirus_A2.5L"/>
</dbReference>
<gene>
    <name evidence="1" type="ORF">CRV123</name>
</gene>
<accession>Q070C8</accession>
<protein>
    <submittedName>
        <fullName evidence="1">Virion redox protein</fullName>
    </submittedName>
</protein>
<dbReference type="EMBL" id="DQ356948">
    <property type="protein sequence ID" value="ABJ09014.1"/>
    <property type="molecule type" value="Genomic_DNA"/>
</dbReference>
<dbReference type="KEGG" id="vg:4363366"/>
<organismHost>
    <name type="scientific">Crocodylus porosus</name>
    <name type="common">Saltwater crocodile</name>
    <name type="synonym">Estuarine crocodile</name>
    <dbReference type="NCBI Taxonomy" id="8502"/>
</organismHost>